<proteinExistence type="inferred from homology"/>
<dbReference type="AlphaFoldDB" id="A0A1E3GQ22"/>
<dbReference type="RefSeq" id="WP_245294185.1">
    <property type="nucleotide sequence ID" value="NZ_MCRJ01000275.1"/>
</dbReference>
<dbReference type="PATRIC" id="fig|1439726.3.peg.4836"/>
<keyword evidence="5 6" id="KW-0560">Oxidoreductase</keyword>
<keyword evidence="3" id="KW-0479">Metal-binding</keyword>
<dbReference type="EC" id="1.1.1.9" evidence="6"/>
<comment type="caution">
    <text evidence="6">The sequence shown here is derived from an EMBL/GenBank/DDBJ whole genome shotgun (WGS) entry which is preliminary data.</text>
</comment>
<dbReference type="GO" id="GO:0046526">
    <property type="term" value="F:D-xylulose reductase activity"/>
    <property type="evidence" value="ECO:0007669"/>
    <property type="project" value="UniProtKB-EC"/>
</dbReference>
<keyword evidence="7" id="KW-1185">Reference proteome</keyword>
<dbReference type="Gene3D" id="3.40.50.720">
    <property type="entry name" value="NAD(P)-binding Rossmann-like Domain"/>
    <property type="match status" value="1"/>
</dbReference>
<evidence type="ECO:0000256" key="4">
    <source>
        <dbReference type="ARBA" id="ARBA00022833"/>
    </source>
</evidence>
<evidence type="ECO:0000256" key="1">
    <source>
        <dbReference type="ARBA" id="ARBA00001947"/>
    </source>
</evidence>
<dbReference type="GO" id="GO:0046872">
    <property type="term" value="F:metal ion binding"/>
    <property type="evidence" value="ECO:0007669"/>
    <property type="project" value="UniProtKB-KW"/>
</dbReference>
<evidence type="ECO:0000256" key="2">
    <source>
        <dbReference type="ARBA" id="ARBA00008072"/>
    </source>
</evidence>
<gene>
    <name evidence="6" type="ORF">A6302_04524</name>
</gene>
<comment type="cofactor">
    <cofactor evidence="1">
        <name>Zn(2+)</name>
        <dbReference type="ChEBI" id="CHEBI:29105"/>
    </cofactor>
</comment>
<accession>A0A1E3GQ22</accession>
<evidence type="ECO:0000313" key="7">
    <source>
        <dbReference type="Proteomes" id="UP000094622"/>
    </source>
</evidence>
<evidence type="ECO:0000313" key="6">
    <source>
        <dbReference type="EMBL" id="ODN65511.1"/>
    </source>
</evidence>
<evidence type="ECO:0000256" key="3">
    <source>
        <dbReference type="ARBA" id="ARBA00022723"/>
    </source>
</evidence>
<dbReference type="PANTHER" id="PTHR43161">
    <property type="entry name" value="SORBITOL DEHYDROGENASE"/>
    <property type="match status" value="1"/>
</dbReference>
<dbReference type="PANTHER" id="PTHR43161:SF9">
    <property type="entry name" value="SORBITOL DEHYDROGENASE"/>
    <property type="match status" value="1"/>
</dbReference>
<dbReference type="EMBL" id="MCRJ01000275">
    <property type="protein sequence ID" value="ODN65511.1"/>
    <property type="molecule type" value="Genomic_DNA"/>
</dbReference>
<dbReference type="Gene3D" id="3.90.180.10">
    <property type="entry name" value="Medium-chain alcohol dehydrogenases, catalytic domain"/>
    <property type="match status" value="1"/>
</dbReference>
<keyword evidence="4" id="KW-0862">Zinc</keyword>
<protein>
    <submittedName>
        <fullName evidence="6">D-xylulose reductase</fullName>
        <ecNumber evidence="6">1.1.1.9</ecNumber>
    </submittedName>
</protein>
<name>A0A1E3GQ22_9HYPH</name>
<comment type="similarity">
    <text evidence="2">Belongs to the zinc-containing alcohol dehydrogenase family.</text>
</comment>
<dbReference type="Proteomes" id="UP000094622">
    <property type="component" value="Unassembled WGS sequence"/>
</dbReference>
<organism evidence="6 7">
    <name type="scientific">Methylobrevis pamukkalensis</name>
    <dbReference type="NCBI Taxonomy" id="1439726"/>
    <lineage>
        <taxon>Bacteria</taxon>
        <taxon>Pseudomonadati</taxon>
        <taxon>Pseudomonadota</taxon>
        <taxon>Alphaproteobacteria</taxon>
        <taxon>Hyphomicrobiales</taxon>
        <taxon>Pleomorphomonadaceae</taxon>
        <taxon>Methylobrevis</taxon>
    </lineage>
</organism>
<reference evidence="6 7" key="1">
    <citation type="submission" date="2016-07" db="EMBL/GenBank/DDBJ databases">
        <title>Draft Genome Sequence of Methylobrevis pamukkalensis PK2.</title>
        <authorList>
            <person name="Vasilenko O.V."/>
            <person name="Doronina N.V."/>
            <person name="Shmareva M.N."/>
            <person name="Tarlachkov S.V."/>
            <person name="Mustakhimov I."/>
            <person name="Trotsenko Y.A."/>
        </authorList>
    </citation>
    <scope>NUCLEOTIDE SEQUENCE [LARGE SCALE GENOMIC DNA]</scope>
    <source>
        <strain evidence="6 7">PK2</strain>
    </source>
</reference>
<sequence length="95" mass="10368">MFDPLCPGGKVIYVGIPLEPIAYDVAKGQIKEARIEHVFRYAHVFPRCVAMLASGAIDVAPLITRTYPFEESVAAFEYAASAPKGEVKIQIEMPG</sequence>
<evidence type="ECO:0000256" key="5">
    <source>
        <dbReference type="ARBA" id="ARBA00023002"/>
    </source>
</evidence>